<evidence type="ECO:0000313" key="3">
    <source>
        <dbReference type="Proteomes" id="UP000015106"/>
    </source>
</evidence>
<proteinExistence type="predicted"/>
<protein>
    <recommendedName>
        <fullName evidence="1">Reverse transcriptase zinc-binding domain-containing protein</fullName>
    </recommendedName>
</protein>
<dbReference type="Proteomes" id="UP000015106">
    <property type="component" value="Chromosome 5"/>
</dbReference>
<accession>A0A8R7UKC8</accession>
<name>A0A8R7UKC8_TRIUA</name>
<reference evidence="2" key="2">
    <citation type="submission" date="2018-03" db="EMBL/GenBank/DDBJ databases">
        <title>The Triticum urartu genome reveals the dynamic nature of wheat genome evolution.</title>
        <authorList>
            <person name="Ling H."/>
            <person name="Ma B."/>
            <person name="Shi X."/>
            <person name="Liu H."/>
            <person name="Dong L."/>
            <person name="Sun H."/>
            <person name="Cao Y."/>
            <person name="Gao Q."/>
            <person name="Zheng S."/>
            <person name="Li Y."/>
            <person name="Yu Y."/>
            <person name="Du H."/>
            <person name="Qi M."/>
            <person name="Li Y."/>
            <person name="Yu H."/>
            <person name="Cui Y."/>
            <person name="Wang N."/>
            <person name="Chen C."/>
            <person name="Wu H."/>
            <person name="Zhao Y."/>
            <person name="Zhang J."/>
            <person name="Li Y."/>
            <person name="Zhou W."/>
            <person name="Zhang B."/>
            <person name="Hu W."/>
            <person name="Eijk M."/>
            <person name="Tang J."/>
            <person name="Witsenboer H."/>
            <person name="Zhao S."/>
            <person name="Li Z."/>
            <person name="Zhang A."/>
            <person name="Wang D."/>
            <person name="Liang C."/>
        </authorList>
    </citation>
    <scope>NUCLEOTIDE SEQUENCE [LARGE SCALE GENOMIC DNA]</scope>
    <source>
        <strain evidence="2">cv. G1812</strain>
    </source>
</reference>
<evidence type="ECO:0000313" key="2">
    <source>
        <dbReference type="EnsemblPlants" id="TuG1812G0500004685.01.T01.cds471760"/>
    </source>
</evidence>
<organism evidence="2 3">
    <name type="scientific">Triticum urartu</name>
    <name type="common">Red wild einkorn</name>
    <name type="synonym">Crithodium urartu</name>
    <dbReference type="NCBI Taxonomy" id="4572"/>
    <lineage>
        <taxon>Eukaryota</taxon>
        <taxon>Viridiplantae</taxon>
        <taxon>Streptophyta</taxon>
        <taxon>Embryophyta</taxon>
        <taxon>Tracheophyta</taxon>
        <taxon>Spermatophyta</taxon>
        <taxon>Magnoliopsida</taxon>
        <taxon>Liliopsida</taxon>
        <taxon>Poales</taxon>
        <taxon>Poaceae</taxon>
        <taxon>BOP clade</taxon>
        <taxon>Pooideae</taxon>
        <taxon>Triticodae</taxon>
        <taxon>Triticeae</taxon>
        <taxon>Triticinae</taxon>
        <taxon>Triticum</taxon>
    </lineage>
</organism>
<dbReference type="EnsemblPlants" id="TuG1812G0500004685.01.T01">
    <property type="protein sequence ID" value="TuG1812G0500004685.01.T01.cds471760"/>
    <property type="gene ID" value="TuG1812G0500004685.01"/>
</dbReference>
<dbReference type="InterPro" id="IPR026960">
    <property type="entry name" value="RVT-Znf"/>
</dbReference>
<dbReference type="Pfam" id="PF13966">
    <property type="entry name" value="zf-RVT"/>
    <property type="match status" value="1"/>
</dbReference>
<reference evidence="3" key="1">
    <citation type="journal article" date="2013" name="Nature">
        <title>Draft genome of the wheat A-genome progenitor Triticum urartu.</title>
        <authorList>
            <person name="Ling H.Q."/>
            <person name="Zhao S."/>
            <person name="Liu D."/>
            <person name="Wang J."/>
            <person name="Sun H."/>
            <person name="Zhang C."/>
            <person name="Fan H."/>
            <person name="Li D."/>
            <person name="Dong L."/>
            <person name="Tao Y."/>
            <person name="Gao C."/>
            <person name="Wu H."/>
            <person name="Li Y."/>
            <person name="Cui Y."/>
            <person name="Guo X."/>
            <person name="Zheng S."/>
            <person name="Wang B."/>
            <person name="Yu K."/>
            <person name="Liang Q."/>
            <person name="Yang W."/>
            <person name="Lou X."/>
            <person name="Chen J."/>
            <person name="Feng M."/>
            <person name="Jian J."/>
            <person name="Zhang X."/>
            <person name="Luo G."/>
            <person name="Jiang Y."/>
            <person name="Liu J."/>
            <person name="Wang Z."/>
            <person name="Sha Y."/>
            <person name="Zhang B."/>
            <person name="Wu H."/>
            <person name="Tang D."/>
            <person name="Shen Q."/>
            <person name="Xue P."/>
            <person name="Zou S."/>
            <person name="Wang X."/>
            <person name="Liu X."/>
            <person name="Wang F."/>
            <person name="Yang Y."/>
            <person name="An X."/>
            <person name="Dong Z."/>
            <person name="Zhang K."/>
            <person name="Zhang X."/>
            <person name="Luo M.C."/>
            <person name="Dvorak J."/>
            <person name="Tong Y."/>
            <person name="Wang J."/>
            <person name="Yang H."/>
            <person name="Li Z."/>
            <person name="Wang D."/>
            <person name="Zhang A."/>
            <person name="Wang J."/>
        </authorList>
    </citation>
    <scope>NUCLEOTIDE SEQUENCE</scope>
    <source>
        <strain evidence="3">cv. G1812</strain>
    </source>
</reference>
<feature type="domain" description="Reverse transcriptase zinc-binding" evidence="1">
    <location>
        <begin position="1"/>
        <end position="53"/>
    </location>
</feature>
<evidence type="ECO:0000259" key="1">
    <source>
        <dbReference type="Pfam" id="PF13966"/>
    </source>
</evidence>
<dbReference type="AlphaFoldDB" id="A0A8R7UKC8"/>
<keyword evidence="3" id="KW-1185">Reference proteome</keyword>
<sequence length="114" mass="13196">MKIVLWRLAHDCLPLDDQLSLRQVPTRTDCPFCGRTERVEHALLFCPHAHAVWDDIKGFFHIKLRRVSFSSPKQWLFDFLSGCSDQEATVLTVAIWHIWEAQNVARNESVAPQP</sequence>
<reference evidence="2" key="3">
    <citation type="submission" date="2022-06" db="UniProtKB">
        <authorList>
            <consortium name="EnsemblPlants"/>
        </authorList>
    </citation>
    <scope>IDENTIFICATION</scope>
</reference>
<dbReference type="Gramene" id="TuG1812G0500004685.01.T01">
    <property type="protein sequence ID" value="TuG1812G0500004685.01.T01.cds471760"/>
    <property type="gene ID" value="TuG1812G0500004685.01"/>
</dbReference>